<evidence type="ECO:0000313" key="3">
    <source>
        <dbReference type="Proteomes" id="UP000541810"/>
    </source>
</evidence>
<protein>
    <submittedName>
        <fullName evidence="2">Uncharacterized protein</fullName>
    </submittedName>
</protein>
<dbReference type="Proteomes" id="UP000541810">
    <property type="component" value="Unassembled WGS sequence"/>
</dbReference>
<keyword evidence="1" id="KW-0812">Transmembrane</keyword>
<dbReference type="AlphaFoldDB" id="A0A7X0H3U2"/>
<feature type="transmembrane region" description="Helical" evidence="1">
    <location>
        <begin position="29"/>
        <end position="49"/>
    </location>
</feature>
<organism evidence="2 3">
    <name type="scientific">Algisphaera agarilytica</name>
    <dbReference type="NCBI Taxonomy" id="1385975"/>
    <lineage>
        <taxon>Bacteria</taxon>
        <taxon>Pseudomonadati</taxon>
        <taxon>Planctomycetota</taxon>
        <taxon>Phycisphaerae</taxon>
        <taxon>Phycisphaerales</taxon>
        <taxon>Phycisphaeraceae</taxon>
        <taxon>Algisphaera</taxon>
    </lineage>
</organism>
<keyword evidence="1" id="KW-1133">Transmembrane helix</keyword>
<keyword evidence="1" id="KW-0472">Membrane</keyword>
<reference evidence="2 3" key="1">
    <citation type="submission" date="2020-08" db="EMBL/GenBank/DDBJ databases">
        <title>Genomic Encyclopedia of Type Strains, Phase IV (KMG-IV): sequencing the most valuable type-strain genomes for metagenomic binning, comparative biology and taxonomic classification.</title>
        <authorList>
            <person name="Goeker M."/>
        </authorList>
    </citation>
    <scope>NUCLEOTIDE SEQUENCE [LARGE SCALE GENOMIC DNA]</scope>
    <source>
        <strain evidence="2 3">DSM 103725</strain>
    </source>
</reference>
<sequence>MFEDFPNEFWPAMQYELWRYNAEDSLAVAYHWLNTCEAIAWFVIAGIVARRLFREHRAPHWEAYYFGLFVVFGISDLWEAQVVPVWLIAAKGLIFLNILGVRRVLIRRYYPEARF</sequence>
<evidence type="ECO:0000313" key="2">
    <source>
        <dbReference type="EMBL" id="MBB6428756.1"/>
    </source>
</evidence>
<evidence type="ECO:0000256" key="1">
    <source>
        <dbReference type="SAM" id="Phobius"/>
    </source>
</evidence>
<feature type="transmembrane region" description="Helical" evidence="1">
    <location>
        <begin position="84"/>
        <end position="105"/>
    </location>
</feature>
<keyword evidence="3" id="KW-1185">Reference proteome</keyword>
<gene>
    <name evidence="2" type="ORF">HNQ40_000562</name>
</gene>
<proteinExistence type="predicted"/>
<comment type="caution">
    <text evidence="2">The sequence shown here is derived from an EMBL/GenBank/DDBJ whole genome shotgun (WGS) entry which is preliminary data.</text>
</comment>
<dbReference type="EMBL" id="JACHGY010000001">
    <property type="protein sequence ID" value="MBB6428756.1"/>
    <property type="molecule type" value="Genomic_DNA"/>
</dbReference>
<name>A0A7X0H3U2_9BACT</name>
<accession>A0A7X0H3U2</accession>
<dbReference type="RefSeq" id="WP_184676177.1">
    <property type="nucleotide sequence ID" value="NZ_JACHGY010000001.1"/>
</dbReference>
<feature type="transmembrane region" description="Helical" evidence="1">
    <location>
        <begin position="61"/>
        <end position="78"/>
    </location>
</feature>